<evidence type="ECO:0000313" key="4">
    <source>
        <dbReference type="EMBL" id="TWU35764.1"/>
    </source>
</evidence>
<dbReference type="SUPFAM" id="SSF52218">
    <property type="entry name" value="Flavoproteins"/>
    <property type="match status" value="1"/>
</dbReference>
<dbReference type="InterPro" id="IPR001094">
    <property type="entry name" value="Flavdoxin-like"/>
</dbReference>
<feature type="domain" description="Flavodoxin-like" evidence="3">
    <location>
        <begin position="76"/>
        <end position="213"/>
    </location>
</feature>
<evidence type="ECO:0000256" key="1">
    <source>
        <dbReference type="ARBA" id="ARBA00022630"/>
    </source>
</evidence>
<dbReference type="PANTHER" id="PTHR19384">
    <property type="entry name" value="NITRIC OXIDE SYNTHASE-RELATED"/>
    <property type="match status" value="1"/>
</dbReference>
<feature type="transmembrane region" description="Helical" evidence="2">
    <location>
        <begin position="12"/>
        <end position="36"/>
    </location>
</feature>
<dbReference type="PROSITE" id="PS50902">
    <property type="entry name" value="FLAVODOXIN_LIKE"/>
    <property type="match status" value="1"/>
</dbReference>
<protein>
    <submittedName>
        <fullName evidence="4">Sulfite reductase [NADPH] flavoprotein alpha-component</fullName>
        <ecNumber evidence="4">1.8.1.2</ecNumber>
    </submittedName>
</protein>
<dbReference type="Pfam" id="PF00258">
    <property type="entry name" value="Flavodoxin_1"/>
    <property type="match status" value="1"/>
</dbReference>
<accession>A0A5C6DI65</accession>
<dbReference type="InterPro" id="IPR008254">
    <property type="entry name" value="Flavodoxin/NO_synth"/>
</dbReference>
<dbReference type="RefSeq" id="WP_231617825.1">
    <property type="nucleotide sequence ID" value="NZ_SJPY01000009.1"/>
</dbReference>
<dbReference type="GO" id="GO:0010181">
    <property type="term" value="F:FMN binding"/>
    <property type="evidence" value="ECO:0007669"/>
    <property type="project" value="InterPro"/>
</dbReference>
<dbReference type="PRINTS" id="PR00369">
    <property type="entry name" value="FLAVODOXIN"/>
</dbReference>
<keyword evidence="4" id="KW-0560">Oxidoreductase</keyword>
<dbReference type="EC" id="1.8.1.2" evidence="4"/>
<dbReference type="EMBL" id="SJPY01000009">
    <property type="protein sequence ID" value="TWU35764.1"/>
    <property type="molecule type" value="Genomic_DNA"/>
</dbReference>
<dbReference type="Proteomes" id="UP000315471">
    <property type="component" value="Unassembled WGS sequence"/>
</dbReference>
<dbReference type="AlphaFoldDB" id="A0A5C6DI65"/>
<gene>
    <name evidence="4" type="primary">cysJ</name>
    <name evidence="4" type="ORF">Q31b_51990</name>
</gene>
<dbReference type="GO" id="GO:0050660">
    <property type="term" value="F:flavin adenine dinucleotide binding"/>
    <property type="evidence" value="ECO:0007669"/>
    <property type="project" value="TreeGrafter"/>
</dbReference>
<dbReference type="GO" id="GO:0004783">
    <property type="term" value="F:sulfite reductase (NADPH) activity"/>
    <property type="evidence" value="ECO:0007669"/>
    <property type="project" value="UniProtKB-EC"/>
</dbReference>
<dbReference type="GO" id="GO:0005829">
    <property type="term" value="C:cytosol"/>
    <property type="evidence" value="ECO:0007669"/>
    <property type="project" value="TreeGrafter"/>
</dbReference>
<evidence type="ECO:0000256" key="2">
    <source>
        <dbReference type="SAM" id="Phobius"/>
    </source>
</evidence>
<keyword evidence="5" id="KW-1185">Reference proteome</keyword>
<keyword evidence="2" id="KW-1133">Transmembrane helix</keyword>
<proteinExistence type="predicted"/>
<evidence type="ECO:0000313" key="5">
    <source>
        <dbReference type="Proteomes" id="UP000315471"/>
    </source>
</evidence>
<dbReference type="InterPro" id="IPR029039">
    <property type="entry name" value="Flavoprotein-like_sf"/>
</dbReference>
<dbReference type="Gene3D" id="3.40.50.360">
    <property type="match status" value="1"/>
</dbReference>
<keyword evidence="1" id="KW-0285">Flavoprotein</keyword>
<feature type="transmembrane region" description="Helical" evidence="2">
    <location>
        <begin position="42"/>
        <end position="59"/>
    </location>
</feature>
<keyword evidence="2" id="KW-0812">Transmembrane</keyword>
<dbReference type="PANTHER" id="PTHR19384:SF17">
    <property type="entry name" value="NADPH--CYTOCHROME P450 REDUCTASE"/>
    <property type="match status" value="1"/>
</dbReference>
<evidence type="ECO:0000259" key="3">
    <source>
        <dbReference type="PROSITE" id="PS50902"/>
    </source>
</evidence>
<organism evidence="4 5">
    <name type="scientific">Novipirellula aureliae</name>
    <dbReference type="NCBI Taxonomy" id="2527966"/>
    <lineage>
        <taxon>Bacteria</taxon>
        <taxon>Pseudomonadati</taxon>
        <taxon>Planctomycetota</taxon>
        <taxon>Planctomycetia</taxon>
        <taxon>Pirellulales</taxon>
        <taxon>Pirellulaceae</taxon>
        <taxon>Novipirellula</taxon>
    </lineage>
</organism>
<reference evidence="4 5" key="1">
    <citation type="submission" date="2019-02" db="EMBL/GenBank/DDBJ databases">
        <title>Deep-cultivation of Planctomycetes and their phenomic and genomic characterization uncovers novel biology.</title>
        <authorList>
            <person name="Wiegand S."/>
            <person name="Jogler M."/>
            <person name="Boedeker C."/>
            <person name="Pinto D."/>
            <person name="Vollmers J."/>
            <person name="Rivas-Marin E."/>
            <person name="Kohn T."/>
            <person name="Peeters S.H."/>
            <person name="Heuer A."/>
            <person name="Rast P."/>
            <person name="Oberbeckmann S."/>
            <person name="Bunk B."/>
            <person name="Jeske O."/>
            <person name="Meyerdierks A."/>
            <person name="Storesund J.E."/>
            <person name="Kallscheuer N."/>
            <person name="Luecker S."/>
            <person name="Lage O.M."/>
            <person name="Pohl T."/>
            <person name="Merkel B.J."/>
            <person name="Hornburger P."/>
            <person name="Mueller R.-W."/>
            <person name="Bruemmer F."/>
            <person name="Labrenz M."/>
            <person name="Spormann A.M."/>
            <person name="Op Den Camp H."/>
            <person name="Overmann J."/>
            <person name="Amann R."/>
            <person name="Jetten M.S.M."/>
            <person name="Mascher T."/>
            <person name="Medema M.H."/>
            <person name="Devos D.P."/>
            <person name="Kaster A.-K."/>
            <person name="Ovreas L."/>
            <person name="Rohde M."/>
            <person name="Galperin M.Y."/>
            <person name="Jogler C."/>
        </authorList>
    </citation>
    <scope>NUCLEOTIDE SEQUENCE [LARGE SCALE GENOMIC DNA]</scope>
    <source>
        <strain evidence="4 5">Q31b</strain>
    </source>
</reference>
<sequence>MHGRLDTQLVNVFCLMSLSVVGILFATWSDGVWWIATPRADRWFIAMIILVAFAVLIWWSSRKPASAHPPPTRAQWRVIYATETGFAEEIAKQTVLRLQTSGELAERLPIDEVALDALLQYERVLFIVSTAGQGDPPEHAIAFADTVMAESPDLSGVHYAVLALGDSSYDDYCAFGRQLDQWLQWVGADCMFDRIDVDDGDPAALDRWFASLPSDSMQKICDQQRTKALSR</sequence>
<name>A0A5C6DI65_9BACT</name>
<keyword evidence="2" id="KW-0472">Membrane</keyword>
<comment type="caution">
    <text evidence="4">The sequence shown here is derived from an EMBL/GenBank/DDBJ whole genome shotgun (WGS) entry which is preliminary data.</text>
</comment>